<dbReference type="Pfam" id="PF00003">
    <property type="entry name" value="7tm_3"/>
    <property type="match status" value="1"/>
</dbReference>
<dbReference type="InterPro" id="IPR001828">
    <property type="entry name" value="ANF_lig-bd_rcpt"/>
</dbReference>
<dbReference type="PANTHER" id="PTHR24061:SF418">
    <property type="entry name" value="C-FAMILY ODORANT RECEPTOR OLFCQ19-RELATED"/>
    <property type="match status" value="1"/>
</dbReference>
<dbReference type="AlphaFoldDB" id="A0A8D3BTN3"/>
<gene>
    <name evidence="15" type="primary">LOC118299535</name>
</gene>
<evidence type="ECO:0000256" key="5">
    <source>
        <dbReference type="ARBA" id="ARBA00022729"/>
    </source>
</evidence>
<dbReference type="CDD" id="cd06364">
    <property type="entry name" value="PBP1_CaSR"/>
    <property type="match status" value="1"/>
</dbReference>
<dbReference type="SUPFAM" id="SSF53822">
    <property type="entry name" value="Periplasmic binding protein-like I"/>
    <property type="match status" value="1"/>
</dbReference>
<dbReference type="Ensembl" id="ENSSMAT00000053847.1">
    <property type="protein sequence ID" value="ENSSMAP00000038391.1"/>
    <property type="gene ID" value="ENSSMAG00000035246.1"/>
</dbReference>
<evidence type="ECO:0000256" key="9">
    <source>
        <dbReference type="ARBA" id="ARBA00023170"/>
    </source>
</evidence>
<feature type="transmembrane region" description="Helical" evidence="12">
    <location>
        <begin position="803"/>
        <end position="826"/>
    </location>
</feature>
<keyword evidence="3" id="KW-1003">Cell membrane</keyword>
<dbReference type="PROSITE" id="PS50259">
    <property type="entry name" value="G_PROTEIN_RECEP_F3_4"/>
    <property type="match status" value="1"/>
</dbReference>
<dbReference type="FunFam" id="2.10.50.30:FF:000002">
    <property type="entry name" value="Vomeronasal 2 receptor, h1"/>
    <property type="match status" value="1"/>
</dbReference>
<evidence type="ECO:0000256" key="7">
    <source>
        <dbReference type="ARBA" id="ARBA00023040"/>
    </source>
</evidence>
<evidence type="ECO:0000256" key="13">
    <source>
        <dbReference type="SAM" id="SignalP"/>
    </source>
</evidence>
<dbReference type="InterPro" id="IPR011500">
    <property type="entry name" value="GPCR_3_9-Cys_dom"/>
</dbReference>
<evidence type="ECO:0000256" key="4">
    <source>
        <dbReference type="ARBA" id="ARBA00022692"/>
    </source>
</evidence>
<dbReference type="Gene3D" id="3.40.50.2300">
    <property type="match status" value="2"/>
</dbReference>
<dbReference type="FunFam" id="3.40.50.2300:FF:000067">
    <property type="entry name" value="Olfactory receptor C family, h1"/>
    <property type="match status" value="1"/>
</dbReference>
<keyword evidence="11" id="KW-0807">Transducer</keyword>
<dbReference type="InterPro" id="IPR038550">
    <property type="entry name" value="GPCR_3_9-Cys_sf"/>
</dbReference>
<dbReference type="PRINTS" id="PR00592">
    <property type="entry name" value="CASENSINGR"/>
</dbReference>
<keyword evidence="10" id="KW-0325">Glycoprotein</keyword>
<keyword evidence="9" id="KW-0675">Receptor</keyword>
<feature type="signal peptide" evidence="13">
    <location>
        <begin position="1"/>
        <end position="22"/>
    </location>
</feature>
<protein>
    <recommendedName>
        <fullName evidence="14">G-protein coupled receptors family 3 profile domain-containing protein</fullName>
    </recommendedName>
</protein>
<dbReference type="InterPro" id="IPR017978">
    <property type="entry name" value="GPCR_3_C"/>
</dbReference>
<feature type="transmembrane region" description="Helical" evidence="12">
    <location>
        <begin position="662"/>
        <end position="685"/>
    </location>
</feature>
<feature type="chain" id="PRO_5034096842" description="G-protein coupled receptors family 3 profile domain-containing protein" evidence="13">
    <location>
        <begin position="23"/>
        <end position="845"/>
    </location>
</feature>
<feature type="transmembrane region" description="Helical" evidence="12">
    <location>
        <begin position="697"/>
        <end position="716"/>
    </location>
</feature>
<dbReference type="InterPro" id="IPR017979">
    <property type="entry name" value="GPCR_3_CS"/>
</dbReference>
<evidence type="ECO:0000256" key="6">
    <source>
        <dbReference type="ARBA" id="ARBA00022989"/>
    </source>
</evidence>
<organism evidence="15 16">
    <name type="scientific">Scophthalmus maximus</name>
    <name type="common">Turbot</name>
    <name type="synonym">Psetta maxima</name>
    <dbReference type="NCBI Taxonomy" id="52904"/>
    <lineage>
        <taxon>Eukaryota</taxon>
        <taxon>Metazoa</taxon>
        <taxon>Chordata</taxon>
        <taxon>Craniata</taxon>
        <taxon>Vertebrata</taxon>
        <taxon>Euteleostomi</taxon>
        <taxon>Actinopterygii</taxon>
        <taxon>Neopterygii</taxon>
        <taxon>Teleostei</taxon>
        <taxon>Neoteleostei</taxon>
        <taxon>Acanthomorphata</taxon>
        <taxon>Carangaria</taxon>
        <taxon>Pleuronectiformes</taxon>
        <taxon>Pleuronectoidei</taxon>
        <taxon>Scophthalmidae</taxon>
        <taxon>Scophthalmus</taxon>
    </lineage>
</organism>
<proteinExistence type="inferred from homology"/>
<comment type="similarity">
    <text evidence="2">Belongs to the G-protein coupled receptor 3 family.</text>
</comment>
<evidence type="ECO:0000259" key="14">
    <source>
        <dbReference type="PROSITE" id="PS50259"/>
    </source>
</evidence>
<sequence length="845" mass="93848">CDVYTNFLSLMLLYSCFSSAVSSPLYSSSCRLQGNFNLNGMHKAGDVVLGGLFEINFFSAYPDLSFSSEPQQPTCHGFDVIGFRQAQAMAFAVDEINRNSNLLPNVTLGYTLYDNCNKLGIGFRGALSLASGKEKQITLDEPCVGTPPVLGIVGDSSSTRSIAISTVLGLYRVPMVSYFSTCSCLSDRQKFPSFFRTIPSDAFQVRAMIQILKRFGWTWAGLLISDDDYGVHAARSFHSDLAPSGGGCLAYTEILPWGDNPDELRRIVDVMKESTARVVIVFAHEGHMIDLMKEVGFQNVTGLQWMASEAWTSAAVLQTPDLMPYLGGTLGIAIRRGEISGLRDFLLQIRPDLHYNNRFRNSMVNQFWEYTFQCRFAPPPAGWMEAGGTLCTGQEKLENVETEFLDISNLRPEYNVYKAVYALAYALHDMQQCEPGRGPFSGHGCGNLQRLEPWQVVYYLEKVNFTTPFGDQVSFDENGDALPIYDIMNWLWLPDGKTEVQNVELTLDDDKIFWNFGSKQPPRSVCSESCPPGTRTARKKGEAECCFDCIPCSEGKINSMECTRCPEDFWSSPQRDHCVAKKTEFLSYHEPLGICLTATALLGTFICATVLGIFIYHRQTPIVRANNSELSFQLLLSLKLCFLCSLLFIGHPRLWTCQLRHAAFGISFVLCISCILVKTMVVLAVFRASKPGGEASLKWFAAICTAWLVSSSPAPHKNTQYHSDKIVYECVVGSTVGFAVLLGYIGFLAILSFLLAFLARNLPDNFNEAKLITFSMLIFCAVWVAFVPAYISSPGKYADAVEVFAILASSFGLLVALFGPKCYIILMRPERNTKNAIMGRCITKS</sequence>
<evidence type="ECO:0000313" key="16">
    <source>
        <dbReference type="Proteomes" id="UP000694558"/>
    </source>
</evidence>
<dbReference type="PROSITE" id="PS00981">
    <property type="entry name" value="G_PROTEIN_RECEP_F3_3"/>
    <property type="match status" value="1"/>
</dbReference>
<dbReference type="InterPro" id="IPR000337">
    <property type="entry name" value="GPCR_3"/>
</dbReference>
<dbReference type="Pfam" id="PF07562">
    <property type="entry name" value="NCD3G"/>
    <property type="match status" value="1"/>
</dbReference>
<reference evidence="15" key="1">
    <citation type="submission" date="2023-05" db="EMBL/GenBank/DDBJ databases">
        <title>High-quality long-read genome of Scophthalmus maximus.</title>
        <authorList>
            <person name="Lien S."/>
            <person name="Martinez P."/>
        </authorList>
    </citation>
    <scope>NUCLEOTIDE SEQUENCE [LARGE SCALE GENOMIC DNA]</scope>
</reference>
<evidence type="ECO:0000256" key="8">
    <source>
        <dbReference type="ARBA" id="ARBA00023136"/>
    </source>
</evidence>
<dbReference type="GO" id="GO:0005886">
    <property type="term" value="C:plasma membrane"/>
    <property type="evidence" value="ECO:0007669"/>
    <property type="project" value="UniProtKB-SubCell"/>
</dbReference>
<evidence type="ECO:0000256" key="11">
    <source>
        <dbReference type="ARBA" id="ARBA00023224"/>
    </source>
</evidence>
<dbReference type="Proteomes" id="UP000694558">
    <property type="component" value="Chromosome 3"/>
</dbReference>
<dbReference type="Pfam" id="PF01094">
    <property type="entry name" value="ANF_receptor"/>
    <property type="match status" value="1"/>
</dbReference>
<evidence type="ECO:0000256" key="1">
    <source>
        <dbReference type="ARBA" id="ARBA00004651"/>
    </source>
</evidence>
<dbReference type="InterPro" id="IPR000068">
    <property type="entry name" value="GPCR_3_Ca_sens_rcpt-rel"/>
</dbReference>
<evidence type="ECO:0000313" key="15">
    <source>
        <dbReference type="Ensembl" id="ENSSMAP00000038391.1"/>
    </source>
</evidence>
<evidence type="ECO:0000256" key="12">
    <source>
        <dbReference type="SAM" id="Phobius"/>
    </source>
</evidence>
<keyword evidence="4 12" id="KW-0812">Transmembrane</keyword>
<feature type="transmembrane region" description="Helical" evidence="12">
    <location>
        <begin position="771"/>
        <end position="791"/>
    </location>
</feature>
<dbReference type="Gene3D" id="2.10.50.30">
    <property type="entry name" value="GPCR, family 3, nine cysteines domain"/>
    <property type="match status" value="1"/>
</dbReference>
<keyword evidence="7" id="KW-0297">G-protein coupled receptor</keyword>
<dbReference type="GeneTree" id="ENSGT00940000162782"/>
<dbReference type="PRINTS" id="PR00248">
    <property type="entry name" value="GPCRMGR"/>
</dbReference>
<reference evidence="15" key="2">
    <citation type="submission" date="2025-08" db="UniProtKB">
        <authorList>
            <consortium name="Ensembl"/>
        </authorList>
    </citation>
    <scope>IDENTIFICATION</scope>
</reference>
<feature type="domain" description="G-protein coupled receptors family 3 profile" evidence="14">
    <location>
        <begin position="592"/>
        <end position="833"/>
    </location>
</feature>
<dbReference type="GO" id="GO:0004930">
    <property type="term" value="F:G protein-coupled receptor activity"/>
    <property type="evidence" value="ECO:0007669"/>
    <property type="project" value="UniProtKB-KW"/>
</dbReference>
<evidence type="ECO:0000256" key="3">
    <source>
        <dbReference type="ARBA" id="ARBA00022475"/>
    </source>
</evidence>
<feature type="transmembrane region" description="Helical" evidence="12">
    <location>
        <begin position="591"/>
        <end position="616"/>
    </location>
</feature>
<evidence type="ECO:0000256" key="10">
    <source>
        <dbReference type="ARBA" id="ARBA00023180"/>
    </source>
</evidence>
<feature type="transmembrane region" description="Helical" evidence="12">
    <location>
        <begin position="736"/>
        <end position="759"/>
    </location>
</feature>
<dbReference type="InterPro" id="IPR028082">
    <property type="entry name" value="Peripla_BP_I"/>
</dbReference>
<feature type="transmembrane region" description="Helical" evidence="12">
    <location>
        <begin position="628"/>
        <end position="650"/>
    </location>
</feature>
<name>A0A8D3BTN3_SCOMX</name>
<comment type="subcellular location">
    <subcellularLocation>
        <location evidence="1">Cell membrane</location>
        <topology evidence="1">Multi-pass membrane protein</topology>
    </subcellularLocation>
</comment>
<dbReference type="CDD" id="cd15283">
    <property type="entry name" value="7tmC_V2R_pheromone"/>
    <property type="match status" value="1"/>
</dbReference>
<keyword evidence="6 12" id="KW-1133">Transmembrane helix</keyword>
<evidence type="ECO:0000256" key="2">
    <source>
        <dbReference type="ARBA" id="ARBA00007242"/>
    </source>
</evidence>
<dbReference type="FunFam" id="3.40.50.2300:FF:000016">
    <property type="entry name" value="Taste 1 receptor member 2"/>
    <property type="match status" value="1"/>
</dbReference>
<keyword evidence="8 12" id="KW-0472">Membrane</keyword>
<accession>A0A8D3BTN3</accession>
<keyword evidence="5 13" id="KW-0732">Signal</keyword>
<dbReference type="PANTHER" id="PTHR24061">
    <property type="entry name" value="CALCIUM-SENSING RECEPTOR-RELATED"/>
    <property type="match status" value="1"/>
</dbReference>